<evidence type="ECO:0000313" key="4">
    <source>
        <dbReference type="Proteomes" id="UP000631535"/>
    </source>
</evidence>
<dbReference type="Gene3D" id="3.40.50.1820">
    <property type="entry name" value="alpha/beta hydrolase"/>
    <property type="match status" value="1"/>
</dbReference>
<gene>
    <name evidence="3" type="ORF">GCM10012287_28890</name>
</gene>
<dbReference type="InterPro" id="IPR029058">
    <property type="entry name" value="AB_hydrolase_fold"/>
</dbReference>
<dbReference type="GO" id="GO:0016787">
    <property type="term" value="F:hydrolase activity"/>
    <property type="evidence" value="ECO:0007669"/>
    <property type="project" value="UniProtKB-KW"/>
</dbReference>
<dbReference type="InterPro" id="IPR000639">
    <property type="entry name" value="Epox_hydrolase-like"/>
</dbReference>
<dbReference type="Pfam" id="PF12697">
    <property type="entry name" value="Abhydrolase_6"/>
    <property type="match status" value="1"/>
</dbReference>
<keyword evidence="4" id="KW-1185">Reference proteome</keyword>
<evidence type="ECO:0000313" key="3">
    <source>
        <dbReference type="EMBL" id="GGO50056.1"/>
    </source>
</evidence>
<comment type="caution">
    <text evidence="3">The sequence shown here is derived from an EMBL/GenBank/DDBJ whole genome shotgun (WGS) entry which is preliminary data.</text>
</comment>
<dbReference type="RefSeq" id="WP_189037518.1">
    <property type="nucleotide sequence ID" value="NZ_BMMP01000008.1"/>
</dbReference>
<reference evidence="4" key="1">
    <citation type="journal article" date="2019" name="Int. J. Syst. Evol. Microbiol.">
        <title>The Global Catalogue of Microorganisms (GCM) 10K type strain sequencing project: providing services to taxonomists for standard genome sequencing and annotation.</title>
        <authorList>
            <consortium name="The Broad Institute Genomics Platform"/>
            <consortium name="The Broad Institute Genome Sequencing Center for Infectious Disease"/>
            <person name="Wu L."/>
            <person name="Ma J."/>
        </authorList>
    </citation>
    <scope>NUCLEOTIDE SEQUENCE [LARGE SCALE GENOMIC DNA]</scope>
    <source>
        <strain evidence="4">CGMCC 4.7178</strain>
    </source>
</reference>
<keyword evidence="3" id="KW-0378">Hydrolase</keyword>
<feature type="domain" description="AB hydrolase-1" evidence="2">
    <location>
        <begin position="39"/>
        <end position="313"/>
    </location>
</feature>
<organism evidence="3 4">
    <name type="scientific">Streptomyces daqingensis</name>
    <dbReference type="NCBI Taxonomy" id="1472640"/>
    <lineage>
        <taxon>Bacteria</taxon>
        <taxon>Bacillati</taxon>
        <taxon>Actinomycetota</taxon>
        <taxon>Actinomycetes</taxon>
        <taxon>Kitasatosporales</taxon>
        <taxon>Streptomycetaceae</taxon>
        <taxon>Streptomyces</taxon>
    </lineage>
</organism>
<sequence>MSKPPFLVLPPVARAYRLATARGEFAVHDAGRPRLGTALLLPGFTGSKEDFIALLEPLAGAGFRAVAVDQRGQYETDGPRTEAAYAREELALDALALAEALQQDDSVALHGSDSDSDSATVNSPDDGRSGGTRGPVHLLGHSLGGLIAREAVLRDRTPFASLTLMSSGPAAVSATQQHRLKLLLGALPVMTAEEIWQAMRELDPVEAADESTPPEVAGFMHERWLAHVPEQLCATAQQLIAEPDRVGELAAAVSASGPDRPALPVHVLSGSVDYAWPVPLIDDMAVRLGAVRTVVQGAGHSPNAERPGETAQALADFWSGAPG</sequence>
<dbReference type="Proteomes" id="UP000631535">
    <property type="component" value="Unassembled WGS sequence"/>
</dbReference>
<proteinExistence type="predicted"/>
<name>A0ABQ2MDI0_9ACTN</name>
<dbReference type="InterPro" id="IPR050228">
    <property type="entry name" value="Carboxylesterase_BioH"/>
</dbReference>
<dbReference type="PANTHER" id="PTHR43194:SF2">
    <property type="entry name" value="PEROXISOMAL MEMBRANE PROTEIN LPX1"/>
    <property type="match status" value="1"/>
</dbReference>
<accession>A0ABQ2MDI0</accession>
<evidence type="ECO:0000259" key="2">
    <source>
        <dbReference type="Pfam" id="PF12697"/>
    </source>
</evidence>
<dbReference type="EMBL" id="BMMP01000008">
    <property type="protein sequence ID" value="GGO50056.1"/>
    <property type="molecule type" value="Genomic_DNA"/>
</dbReference>
<dbReference type="SUPFAM" id="SSF53474">
    <property type="entry name" value="alpha/beta-Hydrolases"/>
    <property type="match status" value="1"/>
</dbReference>
<dbReference type="PRINTS" id="PR00412">
    <property type="entry name" value="EPOXHYDRLASE"/>
</dbReference>
<dbReference type="PANTHER" id="PTHR43194">
    <property type="entry name" value="HYDROLASE ALPHA/BETA FOLD FAMILY"/>
    <property type="match status" value="1"/>
</dbReference>
<feature type="region of interest" description="Disordered" evidence="1">
    <location>
        <begin position="106"/>
        <end position="135"/>
    </location>
</feature>
<protein>
    <submittedName>
        <fullName evidence="3">Alpha/beta hydrolase</fullName>
    </submittedName>
</protein>
<evidence type="ECO:0000256" key="1">
    <source>
        <dbReference type="SAM" id="MobiDB-lite"/>
    </source>
</evidence>
<dbReference type="InterPro" id="IPR000073">
    <property type="entry name" value="AB_hydrolase_1"/>
</dbReference>